<accession>A0A094PI57</accession>
<evidence type="ECO:0000313" key="1">
    <source>
        <dbReference type="EMBL" id="KGA11290.1"/>
    </source>
</evidence>
<dbReference type="Pfam" id="PF13238">
    <property type="entry name" value="AAA_18"/>
    <property type="match status" value="1"/>
</dbReference>
<comment type="caution">
    <text evidence="1">The sequence shown here is derived from an EMBL/GenBank/DDBJ whole genome shotgun (WGS) entry which is preliminary data.</text>
</comment>
<dbReference type="Gene3D" id="3.40.50.300">
    <property type="entry name" value="P-loop containing nucleotide triphosphate hydrolases"/>
    <property type="match status" value="1"/>
</dbReference>
<proteinExistence type="predicted"/>
<sequence length="192" mass="21401">MSPQEAKLPDQLSLVDAVAAIKNSLPKCGQVRVVTIDGPAGSGKTTLAANLAGNIEQASVIHLDELYEGWDKSLDQVLFERIQAWILKPLESGLPPKYLRYDWGKMAFTSWHEVSYSPVVIIEGVGSGHSSLRPYVSQAIWIEADEDLLLERVVTRDGESVRGEMLKWQAREKAYFELHAVKRCADLHCRGQ</sequence>
<name>A0A094PI57_9ZZZZ</name>
<dbReference type="EMBL" id="JNSL01000239">
    <property type="protein sequence ID" value="KGA11290.1"/>
    <property type="molecule type" value="Genomic_DNA"/>
</dbReference>
<dbReference type="SUPFAM" id="SSF52540">
    <property type="entry name" value="P-loop containing nucleoside triphosphate hydrolases"/>
    <property type="match status" value="1"/>
</dbReference>
<evidence type="ECO:0008006" key="2">
    <source>
        <dbReference type="Google" id="ProtNLM"/>
    </source>
</evidence>
<organism evidence="1">
    <name type="scientific">freshwater metagenome</name>
    <dbReference type="NCBI Taxonomy" id="449393"/>
    <lineage>
        <taxon>unclassified sequences</taxon>
        <taxon>metagenomes</taxon>
        <taxon>ecological metagenomes</taxon>
    </lineage>
</organism>
<reference evidence="1" key="1">
    <citation type="submission" date="2014-06" db="EMBL/GenBank/DDBJ databases">
        <title>Key roles for freshwater Actinobacteria revealed by deep metagenomic sequencing.</title>
        <authorList>
            <person name="Ghai R."/>
            <person name="Mizuno C.M."/>
            <person name="Picazo A."/>
            <person name="Camacho A."/>
            <person name="Rodriguez-Valera F."/>
        </authorList>
    </citation>
    <scope>NUCLEOTIDE SEQUENCE</scope>
</reference>
<dbReference type="AlphaFoldDB" id="A0A094PI57"/>
<dbReference type="InterPro" id="IPR027417">
    <property type="entry name" value="P-loop_NTPase"/>
</dbReference>
<protein>
    <recommendedName>
        <fullName evidence="2">(d)CMP kinase</fullName>
    </recommendedName>
</protein>
<gene>
    <name evidence="1" type="ORF">GM51_22745</name>
</gene>